<dbReference type="AlphaFoldDB" id="A0A6G8PXJ3"/>
<evidence type="ECO:0000313" key="3">
    <source>
        <dbReference type="Proteomes" id="UP000502706"/>
    </source>
</evidence>
<organism evidence="2 3">
    <name type="scientific">Rubrobacter marinus</name>
    <dbReference type="NCBI Taxonomy" id="2653852"/>
    <lineage>
        <taxon>Bacteria</taxon>
        <taxon>Bacillati</taxon>
        <taxon>Actinomycetota</taxon>
        <taxon>Rubrobacteria</taxon>
        <taxon>Rubrobacterales</taxon>
        <taxon>Rubrobacteraceae</taxon>
        <taxon>Rubrobacter</taxon>
    </lineage>
</organism>
<feature type="compositionally biased region" description="Polar residues" evidence="1">
    <location>
        <begin position="119"/>
        <end position="128"/>
    </location>
</feature>
<protein>
    <recommendedName>
        <fullName evidence="4">Excalibur calcium-binding domain-containing protein</fullName>
    </recommendedName>
</protein>
<reference evidence="2 3" key="1">
    <citation type="submission" date="2019-10" db="EMBL/GenBank/DDBJ databases">
        <title>Rubrobacter sp nov SCSIO 52915 isolated from a deep-sea sediment in the South China Sea.</title>
        <authorList>
            <person name="Chen R.W."/>
        </authorList>
    </citation>
    <scope>NUCLEOTIDE SEQUENCE [LARGE SCALE GENOMIC DNA]</scope>
    <source>
        <strain evidence="2 3">SCSIO 52915</strain>
    </source>
</reference>
<feature type="region of interest" description="Disordered" evidence="1">
    <location>
        <begin position="54"/>
        <end position="166"/>
    </location>
</feature>
<evidence type="ECO:0008006" key="4">
    <source>
        <dbReference type="Google" id="ProtNLM"/>
    </source>
</evidence>
<dbReference type="RefSeq" id="WP_166396574.1">
    <property type="nucleotide sequence ID" value="NZ_CP045121.1"/>
</dbReference>
<feature type="compositionally biased region" description="Basic and acidic residues" evidence="1">
    <location>
        <begin position="157"/>
        <end position="166"/>
    </location>
</feature>
<evidence type="ECO:0000313" key="2">
    <source>
        <dbReference type="EMBL" id="QIN78910.1"/>
    </source>
</evidence>
<evidence type="ECO:0000256" key="1">
    <source>
        <dbReference type="SAM" id="MobiDB-lite"/>
    </source>
</evidence>
<dbReference type="Proteomes" id="UP000502706">
    <property type="component" value="Chromosome"/>
</dbReference>
<keyword evidence="3" id="KW-1185">Reference proteome</keyword>
<proteinExistence type="predicted"/>
<feature type="compositionally biased region" description="Acidic residues" evidence="1">
    <location>
        <begin position="108"/>
        <end position="118"/>
    </location>
</feature>
<dbReference type="EMBL" id="CP045121">
    <property type="protein sequence ID" value="QIN78910.1"/>
    <property type="molecule type" value="Genomic_DNA"/>
</dbReference>
<accession>A0A6G8PXJ3</accession>
<sequence length="166" mass="17746">MAIIFVLAVLCLFVGRIGWAMAFDSEGPESIRASEVAQQGGEDEDLFDCSDFETEEEAQEQLVDGDPYGLDEDGNGIACDGEGEETRSASQDTEEAQYEQVQYSDSSSTDDSDSDDSSGEYQYSSADDSGNILMEAGGPENGPAPRMPGGACPSEFPVERGEGCYR</sequence>
<gene>
    <name evidence="2" type="ORF">GBA65_10675</name>
</gene>
<dbReference type="KEGG" id="rmar:GBA65_10675"/>
<name>A0A6G8PXJ3_9ACTN</name>